<accession>A0A1L9PWY9</accession>
<dbReference type="EMBL" id="KV878134">
    <property type="protein sequence ID" value="OJJ06054.1"/>
    <property type="molecule type" value="Genomic_DNA"/>
</dbReference>
<gene>
    <name evidence="4" type="ORF">ASPVEDRAFT_55785</name>
</gene>
<evidence type="ECO:0000256" key="2">
    <source>
        <dbReference type="ARBA" id="ARBA00022857"/>
    </source>
</evidence>
<dbReference type="GO" id="GO:0016491">
    <property type="term" value="F:oxidoreductase activity"/>
    <property type="evidence" value="ECO:0007669"/>
    <property type="project" value="UniProtKB-KW"/>
</dbReference>
<dbReference type="CDD" id="cd05233">
    <property type="entry name" value="SDR_c"/>
    <property type="match status" value="1"/>
</dbReference>
<reference evidence="5" key="1">
    <citation type="journal article" date="2017" name="Genome Biol.">
        <title>Comparative genomics reveals high biological diversity and specific adaptations in the industrially and medically important fungal genus Aspergillus.</title>
        <authorList>
            <person name="de Vries R.P."/>
            <person name="Riley R."/>
            <person name="Wiebenga A."/>
            <person name="Aguilar-Osorio G."/>
            <person name="Amillis S."/>
            <person name="Uchima C.A."/>
            <person name="Anderluh G."/>
            <person name="Asadollahi M."/>
            <person name="Askin M."/>
            <person name="Barry K."/>
            <person name="Battaglia E."/>
            <person name="Bayram O."/>
            <person name="Benocci T."/>
            <person name="Braus-Stromeyer S.A."/>
            <person name="Caldana C."/>
            <person name="Canovas D."/>
            <person name="Cerqueira G.C."/>
            <person name="Chen F."/>
            <person name="Chen W."/>
            <person name="Choi C."/>
            <person name="Clum A."/>
            <person name="Dos Santos R.A."/>
            <person name="Damasio A.R."/>
            <person name="Diallinas G."/>
            <person name="Emri T."/>
            <person name="Fekete E."/>
            <person name="Flipphi M."/>
            <person name="Freyberg S."/>
            <person name="Gallo A."/>
            <person name="Gournas C."/>
            <person name="Habgood R."/>
            <person name="Hainaut M."/>
            <person name="Harispe M.L."/>
            <person name="Henrissat B."/>
            <person name="Hilden K.S."/>
            <person name="Hope R."/>
            <person name="Hossain A."/>
            <person name="Karabika E."/>
            <person name="Karaffa L."/>
            <person name="Karanyi Z."/>
            <person name="Krasevec N."/>
            <person name="Kuo A."/>
            <person name="Kusch H."/>
            <person name="LaButti K."/>
            <person name="Lagendijk E.L."/>
            <person name="Lapidus A."/>
            <person name="Levasseur A."/>
            <person name="Lindquist E."/>
            <person name="Lipzen A."/>
            <person name="Logrieco A.F."/>
            <person name="MacCabe A."/>
            <person name="Maekelae M.R."/>
            <person name="Malavazi I."/>
            <person name="Melin P."/>
            <person name="Meyer V."/>
            <person name="Mielnichuk N."/>
            <person name="Miskei M."/>
            <person name="Molnar A.P."/>
            <person name="Mule G."/>
            <person name="Ngan C.Y."/>
            <person name="Orejas M."/>
            <person name="Orosz E."/>
            <person name="Ouedraogo J.P."/>
            <person name="Overkamp K.M."/>
            <person name="Park H.-S."/>
            <person name="Perrone G."/>
            <person name="Piumi F."/>
            <person name="Punt P.J."/>
            <person name="Ram A.F."/>
            <person name="Ramon A."/>
            <person name="Rauscher S."/>
            <person name="Record E."/>
            <person name="Riano-Pachon D.M."/>
            <person name="Robert V."/>
            <person name="Roehrig J."/>
            <person name="Ruller R."/>
            <person name="Salamov A."/>
            <person name="Salih N.S."/>
            <person name="Samson R.A."/>
            <person name="Sandor E."/>
            <person name="Sanguinetti M."/>
            <person name="Schuetze T."/>
            <person name="Sepcic K."/>
            <person name="Shelest E."/>
            <person name="Sherlock G."/>
            <person name="Sophianopoulou V."/>
            <person name="Squina F.M."/>
            <person name="Sun H."/>
            <person name="Susca A."/>
            <person name="Todd R.B."/>
            <person name="Tsang A."/>
            <person name="Unkles S.E."/>
            <person name="van de Wiele N."/>
            <person name="van Rossen-Uffink D."/>
            <person name="Oliveira J.V."/>
            <person name="Vesth T.C."/>
            <person name="Visser J."/>
            <person name="Yu J.-H."/>
            <person name="Zhou M."/>
            <person name="Andersen M.R."/>
            <person name="Archer D.B."/>
            <person name="Baker S.E."/>
            <person name="Benoit I."/>
            <person name="Brakhage A.A."/>
            <person name="Braus G.H."/>
            <person name="Fischer R."/>
            <person name="Frisvad J.C."/>
            <person name="Goldman G.H."/>
            <person name="Houbraken J."/>
            <person name="Oakley B."/>
            <person name="Pocsi I."/>
            <person name="Scazzocchio C."/>
            <person name="Seiboth B."/>
            <person name="vanKuyk P.A."/>
            <person name="Wortman J."/>
            <person name="Dyer P.S."/>
            <person name="Grigoriev I.V."/>
        </authorList>
    </citation>
    <scope>NUCLEOTIDE SEQUENCE [LARGE SCALE GENOMIC DNA]</scope>
    <source>
        <strain evidence="5">CBS 583.65</strain>
    </source>
</reference>
<sequence length="263" mass="27732">MPDQRKYANKLSRSRILIIGGTSGLGFGTAEAALENGVSELILSSSSPTRIEAAITKLKDLYPSSSASITGHTCNLADEENLPANIQDLFSKLGTLDHIVFTAGDAPLLTPFLETDFKTAKQAGMVRFFAPLLVAQIGYTHLAPGPRSSITLTAGVSGQKPIPGWTVTSAYLSGLQGMMRGLAFDLRPVRVNLVSPGGVDTEMWDVLGAGSGAREGVVEELARATTTGAVGRVEDVAEAYLYCMRDWNLSGSVISSNGGRLLV</sequence>
<proteinExistence type="inferred from homology"/>
<evidence type="ECO:0000256" key="1">
    <source>
        <dbReference type="ARBA" id="ARBA00006484"/>
    </source>
</evidence>
<dbReference type="InterPro" id="IPR036291">
    <property type="entry name" value="NAD(P)-bd_dom_sf"/>
</dbReference>
<evidence type="ECO:0000256" key="3">
    <source>
        <dbReference type="ARBA" id="ARBA00023002"/>
    </source>
</evidence>
<dbReference type="OrthoDB" id="294295at2759"/>
<dbReference type="PANTHER" id="PTHR43477:SF1">
    <property type="entry name" value="DIHYDROANTICAPSIN 7-DEHYDROGENASE"/>
    <property type="match status" value="1"/>
</dbReference>
<dbReference type="InterPro" id="IPR002347">
    <property type="entry name" value="SDR_fam"/>
</dbReference>
<dbReference type="PANTHER" id="PTHR43477">
    <property type="entry name" value="DIHYDROANTICAPSIN 7-DEHYDROGENASE"/>
    <property type="match status" value="1"/>
</dbReference>
<dbReference type="Proteomes" id="UP000184073">
    <property type="component" value="Unassembled WGS sequence"/>
</dbReference>
<dbReference type="SUPFAM" id="SSF51735">
    <property type="entry name" value="NAD(P)-binding Rossmann-fold domains"/>
    <property type="match status" value="1"/>
</dbReference>
<dbReference type="InterPro" id="IPR051122">
    <property type="entry name" value="SDR_DHRS6-like"/>
</dbReference>
<keyword evidence="2" id="KW-0521">NADP</keyword>
<evidence type="ECO:0000313" key="4">
    <source>
        <dbReference type="EMBL" id="OJJ06054.1"/>
    </source>
</evidence>
<dbReference type="Pfam" id="PF23441">
    <property type="entry name" value="SDR"/>
    <property type="match status" value="1"/>
</dbReference>
<evidence type="ECO:0008006" key="6">
    <source>
        <dbReference type="Google" id="ProtNLM"/>
    </source>
</evidence>
<comment type="similarity">
    <text evidence="1">Belongs to the short-chain dehydrogenases/reductases (SDR) family.</text>
</comment>
<evidence type="ECO:0000313" key="5">
    <source>
        <dbReference type="Proteomes" id="UP000184073"/>
    </source>
</evidence>
<dbReference type="AlphaFoldDB" id="A0A1L9PWY9"/>
<keyword evidence="5" id="KW-1185">Reference proteome</keyword>
<dbReference type="Gene3D" id="3.40.50.720">
    <property type="entry name" value="NAD(P)-binding Rossmann-like Domain"/>
    <property type="match status" value="1"/>
</dbReference>
<dbReference type="InterPro" id="IPR057571">
    <property type="entry name" value="SDR_PhqE-like"/>
</dbReference>
<dbReference type="GeneID" id="63730628"/>
<dbReference type="VEuPathDB" id="FungiDB:ASPVEDRAFT_55785"/>
<dbReference type="PRINTS" id="PR00081">
    <property type="entry name" value="GDHRDH"/>
</dbReference>
<keyword evidence="3" id="KW-0560">Oxidoreductase</keyword>
<organism evidence="4 5">
    <name type="scientific">Aspergillus versicolor CBS 583.65</name>
    <dbReference type="NCBI Taxonomy" id="1036611"/>
    <lineage>
        <taxon>Eukaryota</taxon>
        <taxon>Fungi</taxon>
        <taxon>Dikarya</taxon>
        <taxon>Ascomycota</taxon>
        <taxon>Pezizomycotina</taxon>
        <taxon>Eurotiomycetes</taxon>
        <taxon>Eurotiomycetidae</taxon>
        <taxon>Eurotiales</taxon>
        <taxon>Aspergillaceae</taxon>
        <taxon>Aspergillus</taxon>
        <taxon>Aspergillus subgen. Nidulantes</taxon>
    </lineage>
</organism>
<name>A0A1L9PWY9_ASPVE</name>
<dbReference type="RefSeq" id="XP_040671816.1">
    <property type="nucleotide sequence ID" value="XM_040815117.1"/>
</dbReference>
<protein>
    <recommendedName>
        <fullName evidence="6">Ketoreductase (KR) domain-containing protein</fullName>
    </recommendedName>
</protein>
<dbReference type="STRING" id="1036611.A0A1L9PWY9"/>